<accession>A0ACB8QDS0</accession>
<evidence type="ECO:0000313" key="1">
    <source>
        <dbReference type="EMBL" id="KAI0029966.1"/>
    </source>
</evidence>
<organism evidence="1 2">
    <name type="scientific">Vararia minispora EC-137</name>
    <dbReference type="NCBI Taxonomy" id="1314806"/>
    <lineage>
        <taxon>Eukaryota</taxon>
        <taxon>Fungi</taxon>
        <taxon>Dikarya</taxon>
        <taxon>Basidiomycota</taxon>
        <taxon>Agaricomycotina</taxon>
        <taxon>Agaricomycetes</taxon>
        <taxon>Russulales</taxon>
        <taxon>Lachnocladiaceae</taxon>
        <taxon>Vararia</taxon>
    </lineage>
</organism>
<reference evidence="1" key="2">
    <citation type="journal article" date="2022" name="New Phytol.">
        <title>Evolutionary transition to the ectomycorrhizal habit in the genomes of a hyperdiverse lineage of mushroom-forming fungi.</title>
        <authorList>
            <person name="Looney B."/>
            <person name="Miyauchi S."/>
            <person name="Morin E."/>
            <person name="Drula E."/>
            <person name="Courty P.E."/>
            <person name="Kohler A."/>
            <person name="Kuo A."/>
            <person name="LaButti K."/>
            <person name="Pangilinan J."/>
            <person name="Lipzen A."/>
            <person name="Riley R."/>
            <person name="Andreopoulos W."/>
            <person name="He G."/>
            <person name="Johnson J."/>
            <person name="Nolan M."/>
            <person name="Tritt A."/>
            <person name="Barry K.W."/>
            <person name="Grigoriev I.V."/>
            <person name="Nagy L.G."/>
            <person name="Hibbett D."/>
            <person name="Henrissat B."/>
            <person name="Matheny P.B."/>
            <person name="Labbe J."/>
            <person name="Martin F.M."/>
        </authorList>
    </citation>
    <scope>NUCLEOTIDE SEQUENCE</scope>
    <source>
        <strain evidence="1">EC-137</strain>
    </source>
</reference>
<gene>
    <name evidence="1" type="ORF">K488DRAFT_55258</name>
</gene>
<proteinExistence type="predicted"/>
<name>A0ACB8QDS0_9AGAM</name>
<evidence type="ECO:0000313" key="2">
    <source>
        <dbReference type="Proteomes" id="UP000814128"/>
    </source>
</evidence>
<reference evidence="1" key="1">
    <citation type="submission" date="2021-02" db="EMBL/GenBank/DDBJ databases">
        <authorList>
            <consortium name="DOE Joint Genome Institute"/>
            <person name="Ahrendt S."/>
            <person name="Looney B.P."/>
            <person name="Miyauchi S."/>
            <person name="Morin E."/>
            <person name="Drula E."/>
            <person name="Courty P.E."/>
            <person name="Chicoki N."/>
            <person name="Fauchery L."/>
            <person name="Kohler A."/>
            <person name="Kuo A."/>
            <person name="Labutti K."/>
            <person name="Pangilinan J."/>
            <person name="Lipzen A."/>
            <person name="Riley R."/>
            <person name="Andreopoulos W."/>
            <person name="He G."/>
            <person name="Johnson J."/>
            <person name="Barry K.W."/>
            <person name="Grigoriev I.V."/>
            <person name="Nagy L."/>
            <person name="Hibbett D."/>
            <person name="Henrissat B."/>
            <person name="Matheny P.B."/>
            <person name="Labbe J."/>
            <person name="Martin F."/>
        </authorList>
    </citation>
    <scope>NUCLEOTIDE SEQUENCE</scope>
    <source>
        <strain evidence="1">EC-137</strain>
    </source>
</reference>
<dbReference type="Proteomes" id="UP000814128">
    <property type="component" value="Unassembled WGS sequence"/>
</dbReference>
<sequence>MACYQLSYPPGPYSSYLLLRLVLESWMLPQEWLQMGGQQCDDCSQCIATEFTFAQAYPNTADQKFAQHWSTWFTRDHVQQLKSVGINTVRVPLGYWIIEDLVDHRTEFYPRGGIVYLSQGLQWLKDAGIKVILGHHALPGVQTPNQMFTGRCTSNPEFYTPYNYGRALTWTAVMTALSHVHPNFSSVFAIQAVNEPITNASMTPGYGEFQVAFVQTVRLMEMMLGVGTATLASSSSAGLLESLRSLGGLTLFSASLGQANALVDFAGEAELMFSSSASQAVMNALPILMNVERQLGISNMMQVPRHCNRAGLMVHNSFMDINWQNNNPPNPADAAIGPQVYDNHLYYSFGGVADANPEAYLTSICNLARAQADSAKSNWPLMFGEWALATNFDASDAFLRDWADAQKMAYSQSAGWIFWSFRIENSSLAGDTARQWSYLEGVRRGYLTRDPAQYHNASVCDGYRSATH</sequence>
<keyword evidence="2" id="KW-1185">Reference proteome</keyword>
<protein>
    <submittedName>
        <fullName evidence="1">Glycoside hydrolase family 5 protein</fullName>
    </submittedName>
</protein>
<dbReference type="EMBL" id="MU273647">
    <property type="protein sequence ID" value="KAI0029966.1"/>
    <property type="molecule type" value="Genomic_DNA"/>
</dbReference>
<keyword evidence="1" id="KW-0378">Hydrolase</keyword>
<comment type="caution">
    <text evidence="1">The sequence shown here is derived from an EMBL/GenBank/DDBJ whole genome shotgun (WGS) entry which is preliminary data.</text>
</comment>